<dbReference type="OrthoDB" id="10384470at2759"/>
<sequence>MVGFEAVWLDYCEESWGEHGEDMVLDVNAGSGNHGQVLSIVQFWCRQHEEDQALDVGQWGACWGAIVGPCFVVEQANGSVSARDGRADSSQDSLKEGWITGRVVVFVVESLARDAESAMAQYGRLVDAIQERGDTGLRLRNDEFFRRPAGIKHILLHQNPWCQVLRTSHKPINFQIEFRFESILPNQVDVCICMMFWTGKSIHARGHCSSAPPYPEIRLPSERCCLKAVLLLGMMVGEVKQCPPICLTFSTSCVESTLCDGVIIRSSTKDVGVG</sequence>
<dbReference type="InParanoid" id="A0A0D0B180"/>
<dbReference type="Proteomes" id="UP000054485">
    <property type="component" value="Unassembled WGS sequence"/>
</dbReference>
<keyword evidence="2" id="KW-1185">Reference proteome</keyword>
<organism evidence="1 2">
    <name type="scientific">Suillus luteus UH-Slu-Lm8-n1</name>
    <dbReference type="NCBI Taxonomy" id="930992"/>
    <lineage>
        <taxon>Eukaryota</taxon>
        <taxon>Fungi</taxon>
        <taxon>Dikarya</taxon>
        <taxon>Basidiomycota</taxon>
        <taxon>Agaricomycotina</taxon>
        <taxon>Agaricomycetes</taxon>
        <taxon>Agaricomycetidae</taxon>
        <taxon>Boletales</taxon>
        <taxon>Suillineae</taxon>
        <taxon>Suillaceae</taxon>
        <taxon>Suillus</taxon>
    </lineage>
</organism>
<name>A0A0D0B180_9AGAM</name>
<dbReference type="EMBL" id="KN835205">
    <property type="protein sequence ID" value="KIK43774.1"/>
    <property type="molecule type" value="Genomic_DNA"/>
</dbReference>
<evidence type="ECO:0000313" key="2">
    <source>
        <dbReference type="Proteomes" id="UP000054485"/>
    </source>
</evidence>
<reference evidence="2" key="2">
    <citation type="submission" date="2015-01" db="EMBL/GenBank/DDBJ databases">
        <title>Evolutionary Origins and Diversification of the Mycorrhizal Mutualists.</title>
        <authorList>
            <consortium name="DOE Joint Genome Institute"/>
            <consortium name="Mycorrhizal Genomics Consortium"/>
            <person name="Kohler A."/>
            <person name="Kuo A."/>
            <person name="Nagy L.G."/>
            <person name="Floudas D."/>
            <person name="Copeland A."/>
            <person name="Barry K.W."/>
            <person name="Cichocki N."/>
            <person name="Veneault-Fourrey C."/>
            <person name="LaButti K."/>
            <person name="Lindquist E.A."/>
            <person name="Lipzen A."/>
            <person name="Lundell T."/>
            <person name="Morin E."/>
            <person name="Murat C."/>
            <person name="Riley R."/>
            <person name="Ohm R."/>
            <person name="Sun H."/>
            <person name="Tunlid A."/>
            <person name="Henrissat B."/>
            <person name="Grigoriev I.V."/>
            <person name="Hibbett D.S."/>
            <person name="Martin F."/>
        </authorList>
    </citation>
    <scope>NUCLEOTIDE SEQUENCE [LARGE SCALE GENOMIC DNA]</scope>
    <source>
        <strain evidence="2">UH-Slu-Lm8-n1</strain>
    </source>
</reference>
<accession>A0A0D0B180</accession>
<proteinExistence type="predicted"/>
<protein>
    <submittedName>
        <fullName evidence="1">Uncharacterized protein</fullName>
    </submittedName>
</protein>
<evidence type="ECO:0000313" key="1">
    <source>
        <dbReference type="EMBL" id="KIK43774.1"/>
    </source>
</evidence>
<gene>
    <name evidence="1" type="ORF">CY34DRAFT_106313</name>
</gene>
<dbReference type="HOGENOM" id="CLU_1016271_0_0_1"/>
<dbReference type="AlphaFoldDB" id="A0A0D0B180"/>
<reference evidence="1 2" key="1">
    <citation type="submission" date="2014-04" db="EMBL/GenBank/DDBJ databases">
        <authorList>
            <consortium name="DOE Joint Genome Institute"/>
            <person name="Kuo A."/>
            <person name="Ruytinx J."/>
            <person name="Rineau F."/>
            <person name="Colpaert J."/>
            <person name="Kohler A."/>
            <person name="Nagy L.G."/>
            <person name="Floudas D."/>
            <person name="Copeland A."/>
            <person name="Barry K.W."/>
            <person name="Cichocki N."/>
            <person name="Veneault-Fourrey C."/>
            <person name="LaButti K."/>
            <person name="Lindquist E.A."/>
            <person name="Lipzen A."/>
            <person name="Lundell T."/>
            <person name="Morin E."/>
            <person name="Murat C."/>
            <person name="Sun H."/>
            <person name="Tunlid A."/>
            <person name="Henrissat B."/>
            <person name="Grigoriev I.V."/>
            <person name="Hibbett D.S."/>
            <person name="Martin F."/>
            <person name="Nordberg H.P."/>
            <person name="Cantor M.N."/>
            <person name="Hua S.X."/>
        </authorList>
    </citation>
    <scope>NUCLEOTIDE SEQUENCE [LARGE SCALE GENOMIC DNA]</scope>
    <source>
        <strain evidence="1 2">UH-Slu-Lm8-n1</strain>
    </source>
</reference>